<dbReference type="SUPFAM" id="SSF53720">
    <property type="entry name" value="ALDH-like"/>
    <property type="match status" value="1"/>
</dbReference>
<dbReference type="SUPFAM" id="SSF52047">
    <property type="entry name" value="RNI-like"/>
    <property type="match status" value="1"/>
</dbReference>
<dbReference type="CDD" id="cd07079">
    <property type="entry name" value="ALDH_F18-19_ProA-GPR"/>
    <property type="match status" value="1"/>
</dbReference>
<dbReference type="Proteomes" id="UP000467840">
    <property type="component" value="Chromosome 10"/>
</dbReference>
<feature type="transmembrane region" description="Helical" evidence="28">
    <location>
        <begin position="974"/>
        <end position="992"/>
    </location>
</feature>
<dbReference type="GO" id="GO:0006952">
    <property type="term" value="P:defense response"/>
    <property type="evidence" value="ECO:0007669"/>
    <property type="project" value="UniProtKB-ARBA"/>
</dbReference>
<evidence type="ECO:0000256" key="6">
    <source>
        <dbReference type="ARBA" id="ARBA00009302"/>
    </source>
</evidence>
<evidence type="ECO:0000256" key="18">
    <source>
        <dbReference type="ARBA" id="ARBA00022840"/>
    </source>
</evidence>
<dbReference type="GO" id="GO:0005886">
    <property type="term" value="C:plasma membrane"/>
    <property type="evidence" value="ECO:0007669"/>
    <property type="project" value="UniProtKB-SubCell"/>
</dbReference>
<dbReference type="Gene3D" id="3.40.309.10">
    <property type="entry name" value="Aldehyde Dehydrogenase, Chain A, domain 2"/>
    <property type="match status" value="1"/>
</dbReference>
<accession>A0A6A6N211</accession>
<comment type="similarity">
    <text evidence="6">In the N-terminal section; belongs to the glutamate 5-kinase family.</text>
</comment>
<evidence type="ECO:0000256" key="12">
    <source>
        <dbReference type="ARBA" id="ARBA00022679"/>
    </source>
</evidence>
<dbReference type="UniPathway" id="UPA00098">
    <property type="reaction ID" value="UER00359"/>
</dbReference>
<evidence type="ECO:0000256" key="2">
    <source>
        <dbReference type="ARBA" id="ARBA00004251"/>
    </source>
</evidence>
<evidence type="ECO:0000256" key="15">
    <source>
        <dbReference type="ARBA" id="ARBA00022737"/>
    </source>
</evidence>
<protein>
    <submittedName>
        <fullName evidence="32">Uncharacterized protein</fullName>
    </submittedName>
</protein>
<dbReference type="InterPro" id="IPR025875">
    <property type="entry name" value="Leu-rich_rpt_4"/>
</dbReference>
<dbReference type="Gene3D" id="3.40.1160.10">
    <property type="entry name" value="Acetylglutamate kinase-like"/>
    <property type="match status" value="1"/>
</dbReference>
<dbReference type="InterPro" id="IPR001611">
    <property type="entry name" value="Leu-rich_rpt"/>
</dbReference>
<feature type="domain" description="Aspartate/glutamate/uridylate kinase" evidence="29">
    <location>
        <begin position="1032"/>
        <end position="1271"/>
    </location>
</feature>
<dbReference type="Gene3D" id="3.80.10.10">
    <property type="entry name" value="Ribonuclease Inhibitor"/>
    <property type="match status" value="3"/>
</dbReference>
<dbReference type="InterPro" id="IPR055414">
    <property type="entry name" value="LRR_R13L4/SHOC2-like"/>
</dbReference>
<evidence type="ECO:0000256" key="23">
    <source>
        <dbReference type="ARBA" id="ARBA00023170"/>
    </source>
</evidence>
<keyword evidence="10" id="KW-0433">Leucine-rich repeat</keyword>
<dbReference type="FunFam" id="3.80.10.10:FF:000111">
    <property type="entry name" value="LRR receptor-like serine/threonine-protein kinase ERECTA"/>
    <property type="match status" value="2"/>
</dbReference>
<dbReference type="InterPro" id="IPR032675">
    <property type="entry name" value="LRR_dom_sf"/>
</dbReference>
<dbReference type="SMART" id="SM00369">
    <property type="entry name" value="LRR_TYP"/>
    <property type="match status" value="18"/>
</dbReference>
<dbReference type="GO" id="GO:0005524">
    <property type="term" value="F:ATP binding"/>
    <property type="evidence" value="ECO:0007669"/>
    <property type="project" value="UniProtKB-KW"/>
</dbReference>
<evidence type="ECO:0000256" key="5">
    <source>
        <dbReference type="ARBA" id="ARBA00006300"/>
    </source>
</evidence>
<dbReference type="SMART" id="SM00365">
    <property type="entry name" value="LRR_SD22"/>
    <property type="match status" value="8"/>
</dbReference>
<evidence type="ECO:0000313" key="32">
    <source>
        <dbReference type="EMBL" id="KAF2318895.1"/>
    </source>
</evidence>
<evidence type="ECO:0000256" key="24">
    <source>
        <dbReference type="ARBA" id="ARBA00023180"/>
    </source>
</evidence>
<keyword evidence="23" id="KW-0675">Receptor</keyword>
<dbReference type="EMBL" id="JAAGAX010000003">
    <property type="protein sequence ID" value="KAF2318895.1"/>
    <property type="molecule type" value="Genomic_DNA"/>
</dbReference>
<evidence type="ECO:0000256" key="11">
    <source>
        <dbReference type="ARBA" id="ARBA00022650"/>
    </source>
</evidence>
<dbReference type="PROSITE" id="PS01223">
    <property type="entry name" value="PROA"/>
    <property type="match status" value="1"/>
</dbReference>
<dbReference type="InterPro" id="IPR013210">
    <property type="entry name" value="LRR_N_plant-typ"/>
</dbReference>
<dbReference type="PROSITE" id="PS00902">
    <property type="entry name" value="GLUTAMATE_5_KINASE"/>
    <property type="match status" value="1"/>
</dbReference>
<dbReference type="GO" id="GO:0004350">
    <property type="term" value="F:glutamate-5-semialdehyde dehydrogenase activity"/>
    <property type="evidence" value="ECO:0007669"/>
    <property type="project" value="UniProtKB-EC"/>
</dbReference>
<dbReference type="InterPro" id="IPR016163">
    <property type="entry name" value="Ald_DH_C"/>
</dbReference>
<evidence type="ECO:0000256" key="13">
    <source>
        <dbReference type="ARBA" id="ARBA00022692"/>
    </source>
</evidence>
<comment type="catalytic activity">
    <reaction evidence="26">
        <text>L-glutamate 5-semialdehyde + phosphate + NADP(+) = L-glutamyl 5-phosphate + NADPH + H(+)</text>
        <dbReference type="Rhea" id="RHEA:19541"/>
        <dbReference type="ChEBI" id="CHEBI:15378"/>
        <dbReference type="ChEBI" id="CHEBI:43474"/>
        <dbReference type="ChEBI" id="CHEBI:57783"/>
        <dbReference type="ChEBI" id="CHEBI:58066"/>
        <dbReference type="ChEBI" id="CHEBI:58274"/>
        <dbReference type="ChEBI" id="CHEBI:58349"/>
        <dbReference type="EC" id="1.2.1.41"/>
    </reaction>
</comment>
<keyword evidence="25" id="KW-0511">Multifunctional enzyme</keyword>
<comment type="pathway">
    <text evidence="4">Amino-acid biosynthesis; L-proline biosynthesis; L-glutamate 5-semialdehyde from L-glutamate: step 1/2.</text>
</comment>
<keyword evidence="33" id="KW-1185">Reference proteome</keyword>
<gene>
    <name evidence="32" type="ORF">GH714_011484</name>
</gene>
<dbReference type="PRINTS" id="PR00474">
    <property type="entry name" value="GLU5KINASE"/>
</dbReference>
<dbReference type="GO" id="GO:0051707">
    <property type="term" value="P:response to other organism"/>
    <property type="evidence" value="ECO:0007669"/>
    <property type="project" value="UniProtKB-ARBA"/>
</dbReference>
<evidence type="ECO:0000256" key="20">
    <source>
        <dbReference type="ARBA" id="ARBA00022989"/>
    </source>
</evidence>
<keyword evidence="14" id="KW-0732">Signal</keyword>
<dbReference type="GO" id="GO:0004349">
    <property type="term" value="F:glutamate 5-kinase activity"/>
    <property type="evidence" value="ECO:0007669"/>
    <property type="project" value="UniProtKB-EC"/>
</dbReference>
<dbReference type="PANTHER" id="PTHR11063:SF8">
    <property type="entry name" value="DELTA-1-PYRROLINE-5-CARBOXYLATE SYNTHASE"/>
    <property type="match status" value="1"/>
</dbReference>
<evidence type="ECO:0000259" key="31">
    <source>
        <dbReference type="Pfam" id="PF23598"/>
    </source>
</evidence>
<keyword evidence="12" id="KW-0808">Transferase</keyword>
<comment type="caution">
    <text evidence="32">The sequence shown here is derived from an EMBL/GenBank/DDBJ whole genome shotgun (WGS) entry which is preliminary data.</text>
</comment>
<dbReference type="PRINTS" id="PR00019">
    <property type="entry name" value="LEURICHRPT"/>
</dbReference>
<evidence type="ECO:0000256" key="10">
    <source>
        <dbReference type="ARBA" id="ARBA00022614"/>
    </source>
</evidence>
<evidence type="ECO:0000256" key="9">
    <source>
        <dbReference type="ARBA" id="ARBA00022605"/>
    </source>
</evidence>
<comment type="similarity">
    <text evidence="5">In the C-terminal section; belongs to the gamma-glutamyl phosphate reductase family.</text>
</comment>
<dbReference type="Pfam" id="PF12799">
    <property type="entry name" value="LRR_4"/>
    <property type="match status" value="1"/>
</dbReference>
<dbReference type="PROSITE" id="PS51450">
    <property type="entry name" value="LRR"/>
    <property type="match status" value="2"/>
</dbReference>
<dbReference type="Pfam" id="PF00696">
    <property type="entry name" value="AA_kinase"/>
    <property type="match status" value="1"/>
</dbReference>
<dbReference type="NCBIfam" id="TIGR01027">
    <property type="entry name" value="proB"/>
    <property type="match status" value="1"/>
</dbReference>
<dbReference type="Pfam" id="PF13855">
    <property type="entry name" value="LRR_8"/>
    <property type="match status" value="1"/>
</dbReference>
<keyword evidence="8" id="KW-1003">Cell membrane</keyword>
<name>A0A6A6N211_HEVBR</name>
<keyword evidence="24" id="KW-0325">Glycoprotein</keyword>
<dbReference type="FunFam" id="3.40.605.10:FF:000062">
    <property type="entry name" value="Delta-1-pyrroline-5-carboxylate synthase"/>
    <property type="match status" value="1"/>
</dbReference>
<sequence>MLCQHDQSLALLQFKKTFSITSDASPWDFPYPKPYPKTDTWKEGTDCCLWDGVTCDIETGNVIGLNLSSSLLYGTIDSNNTLFFLPHLQKLDLSNNNFNHSQIVPQFGQFLNLTYLNLNYSVFEGQIPLEISYLSGLVSLDVSRNSYLILEATIFNQLVQNLTQLQELDLSGVNMSLVAPNSLMNLSFSLTSLNLRSCSLEGKFPDISHLFELVSLDFSANYDLILETTSFKKLVQNLTLLQELDLSGVNMSTVKPNSLMNLSSSLSSLALSSCDLQGKFPDNLIPSSLGSLKRLFSLDLSYNNFNGEISSSFENLKQLHTLYLCNNNLSGQIPSSLGSLKELSSLDLSYNNFKGDIPSSFENLKQLHTLYLCNNNLSGQIPSLLGSLKELSSLDLSYNNFNGEIPSTFENLKQLNILYLHNNNLSGQILSSLGSLKELSSLDLSYNNFYGEIPSSFENIKQLDSLHLHNNNLSGQIPSSLGSLKELSSLDLSYNYFNGPIPFQGSRLPSLVYLDLSNNLLHGPIPSSVFKLMNLSFLILSSNKLMGEVSSAVCKLNSLEILDLSNNSLNGFMPQCLGNFSNNLLVLHLGMNKFHGNIPEMFSVRSSLRYLNFNGNQLQRRIPPSISNCKNLEILDLGNNNIDDLFPHFLEMLPKLQVLVLKSNRLHGLVKGSSANYPFSKLRIFDLSSNMFSGPLPAEYFNNFKAMMNFDVKMEYMEGPINSYDYSVSLTLKGLEIKLVKIQTVLTTIDLSSNKFIGKIPQVIGKLKSLKLLNLSHNQLTGNIQPSLGNLSNLESLDLSSNLLVGRIPMQLTYLTFLEVFRVSHNQLEGPIPRGKQFNTFDNTSYDGNLGLCGLPLAKCGNGERQKPTASKEDDSKSRNGFGWNAILAGSDQELQFANEVQKPQRLCTCGAVVSEEKVTSAMKKHTDSSASWSFDVGYVNVAACAIYGYAIVVPLAFYFLLQYLGTTASLIRFWCMWGYSLFIFILSSILLVIPVEILHWIIILAAGIDSACFVAVNLKSCVEGNDLTIVVGTAVVTRSDGRLALGKLGALCEQIKELNSEGYEVILVSSGAVGIGRQRLRYRKLVNSSFADLQKPQREMDGKACAAVGQNSLMALYDTLFSQLDVTSAQLLVTDNDFRDKEFRKQLNETVKSLLALRVIPIFNENDAVSTRRAPYEDSSGIFWDNDSLSALLALELKADLLILLSDVEGLYSGPPSDPRSKLIHTYIKEIHQGEITFGDKSRVGRGGMTAKVKAAVNAAYAGVPVVITSPSRRVCWHLFHQDAHSWAPVKDFGAREMADAARESSRRLQALSSQDRRKILLDIADALEANEKLINIENEADVTAAQQAGLEKSLISRLALKPGKIKGLANSIRVLANMEDPIGHILKRTELADGLLLEKTSSPLGVLLIIFESRPDALVQISSLAIRSGNGLLLKGGKEAKRSNEILHKVITSAIPDTVGGRLIGLVTSREEIPDLLKGRISLVFFCYTQETLLVHKDLVQTGDVNELTVDLRTEGVNLYGGPRASKELNLPEAHSFHHEYNSMACTIEIVDDVYAAIDHIHEHGSAHTDCIIAEDHDVAEVFLHQVDSAAVFHNASTRFCDGARFGLGAEVGISTSRIHARGPVGVEGLLTTRWILRGSGQVVDGDKGVIYTHKDVTYSRANGFIPPSLKKEENGGGIGIH</sequence>
<dbReference type="InterPro" id="IPR003591">
    <property type="entry name" value="Leu-rich_rpt_typical-subtyp"/>
</dbReference>
<evidence type="ECO:0000256" key="19">
    <source>
        <dbReference type="ARBA" id="ARBA00022857"/>
    </source>
</evidence>
<dbReference type="SUPFAM" id="SSF53633">
    <property type="entry name" value="Carbamate kinase-like"/>
    <property type="match status" value="1"/>
</dbReference>
<feature type="domain" description="Leucine-rich repeat-containing N-terminal plant-type" evidence="30">
    <location>
        <begin position="6"/>
        <end position="56"/>
    </location>
</feature>
<dbReference type="Pfam" id="PF00560">
    <property type="entry name" value="LRR_1"/>
    <property type="match status" value="2"/>
</dbReference>
<evidence type="ECO:0000256" key="8">
    <source>
        <dbReference type="ARBA" id="ARBA00022475"/>
    </source>
</evidence>
<dbReference type="FunFam" id="3.40.1160.10:FF:000013">
    <property type="entry name" value="Delta-1-pyrroline-5-carboxylate synthase"/>
    <property type="match status" value="1"/>
</dbReference>
<keyword evidence="11" id="KW-0641">Proline biosynthesis</keyword>
<evidence type="ECO:0000256" key="16">
    <source>
        <dbReference type="ARBA" id="ARBA00022741"/>
    </source>
</evidence>
<dbReference type="GO" id="GO:0009791">
    <property type="term" value="P:post-embryonic development"/>
    <property type="evidence" value="ECO:0007669"/>
    <property type="project" value="UniProtKB-ARBA"/>
</dbReference>
<dbReference type="InterPro" id="IPR016162">
    <property type="entry name" value="Ald_DH_N"/>
</dbReference>
<evidence type="ECO:0000256" key="25">
    <source>
        <dbReference type="ARBA" id="ARBA00023268"/>
    </source>
</evidence>
<keyword evidence="15" id="KW-0677">Repeat</keyword>
<evidence type="ECO:0000256" key="22">
    <source>
        <dbReference type="ARBA" id="ARBA00023136"/>
    </source>
</evidence>
<feature type="transmembrane region" description="Helical" evidence="28">
    <location>
        <begin position="939"/>
        <end position="962"/>
    </location>
</feature>
<dbReference type="GO" id="GO:0055129">
    <property type="term" value="P:L-proline biosynthetic process"/>
    <property type="evidence" value="ECO:0007669"/>
    <property type="project" value="UniProtKB-UniPathway"/>
</dbReference>
<evidence type="ECO:0000256" key="7">
    <source>
        <dbReference type="ARBA" id="ARBA00009592"/>
    </source>
</evidence>
<evidence type="ECO:0000256" key="17">
    <source>
        <dbReference type="ARBA" id="ARBA00022777"/>
    </source>
</evidence>
<evidence type="ECO:0000256" key="21">
    <source>
        <dbReference type="ARBA" id="ARBA00023002"/>
    </source>
</evidence>
<dbReference type="InterPro" id="IPR001048">
    <property type="entry name" value="Asp/Glu/Uridylate_kinase"/>
</dbReference>
<comment type="pathway">
    <text evidence="3">Amino-acid biosynthesis; L-proline biosynthesis; L-glutamate 5-semialdehyde from L-glutamate: step 2/2.</text>
</comment>
<dbReference type="InterPro" id="IPR005715">
    <property type="entry name" value="Glu_5kinase/COase_Synthase"/>
</dbReference>
<dbReference type="FunFam" id="3.80.10.10:FF:000453">
    <property type="entry name" value="Leucine-rich receptor-like protein kinase family protein"/>
    <property type="match status" value="1"/>
</dbReference>
<evidence type="ECO:0000256" key="3">
    <source>
        <dbReference type="ARBA" id="ARBA00004985"/>
    </source>
</evidence>
<keyword evidence="20 28" id="KW-1133">Transmembrane helix</keyword>
<dbReference type="Pfam" id="PF08263">
    <property type="entry name" value="LRRNT_2"/>
    <property type="match status" value="1"/>
</dbReference>
<dbReference type="FunFam" id="3.80.10.10:FF:000095">
    <property type="entry name" value="LRR receptor-like serine/threonine-protein kinase GSO1"/>
    <property type="match status" value="1"/>
</dbReference>
<evidence type="ECO:0000313" key="33">
    <source>
        <dbReference type="Proteomes" id="UP000467840"/>
    </source>
</evidence>
<dbReference type="InterPro" id="IPR020593">
    <property type="entry name" value="G-glutamylP_reductase_CS"/>
</dbReference>
<dbReference type="InterPro" id="IPR001057">
    <property type="entry name" value="Glu/AcGlu_kinase"/>
</dbReference>
<evidence type="ECO:0000259" key="30">
    <source>
        <dbReference type="Pfam" id="PF08263"/>
    </source>
</evidence>
<keyword evidence="19" id="KW-0521">NADP</keyword>
<evidence type="ECO:0000256" key="4">
    <source>
        <dbReference type="ARBA" id="ARBA00005185"/>
    </source>
</evidence>
<comment type="function">
    <text evidence="1">P5CS plays a key role in proline biosynthesis, leading to osmoregulation in plants.</text>
</comment>
<evidence type="ECO:0000256" key="28">
    <source>
        <dbReference type="SAM" id="Phobius"/>
    </source>
</evidence>
<keyword evidence="9" id="KW-0028">Amino-acid biosynthesis</keyword>
<keyword evidence="22 28" id="KW-0472">Membrane</keyword>
<keyword evidence="18" id="KW-0067">ATP-binding</keyword>
<dbReference type="Gene3D" id="3.40.605.10">
    <property type="entry name" value="Aldehyde Dehydrogenase, Chain A, domain 1"/>
    <property type="match status" value="1"/>
</dbReference>
<dbReference type="PANTHER" id="PTHR11063">
    <property type="entry name" value="GLUTAMATE SEMIALDEHYDE DEHYDROGENASE"/>
    <property type="match status" value="1"/>
</dbReference>
<comment type="similarity">
    <text evidence="7">Belongs to the RLP family.</text>
</comment>
<feature type="domain" description="Disease resistance R13L4/SHOC-2-like LRR" evidence="31">
    <location>
        <begin position="288"/>
        <end position="517"/>
    </location>
</feature>
<dbReference type="InterPro" id="IPR016161">
    <property type="entry name" value="Ald_DH/histidinol_DH"/>
</dbReference>
<evidence type="ECO:0000256" key="27">
    <source>
        <dbReference type="ARBA" id="ARBA00049141"/>
    </source>
</evidence>
<dbReference type="InterPro" id="IPR000965">
    <property type="entry name" value="GPR_dom"/>
</dbReference>
<dbReference type="SUPFAM" id="SSF52058">
    <property type="entry name" value="L domain-like"/>
    <property type="match status" value="2"/>
</dbReference>
<comment type="catalytic activity">
    <reaction evidence="27">
        <text>L-glutamate + ATP = L-glutamyl 5-phosphate + ADP</text>
        <dbReference type="Rhea" id="RHEA:14877"/>
        <dbReference type="ChEBI" id="CHEBI:29985"/>
        <dbReference type="ChEBI" id="CHEBI:30616"/>
        <dbReference type="ChEBI" id="CHEBI:58274"/>
        <dbReference type="ChEBI" id="CHEBI:456216"/>
        <dbReference type="EC" id="2.7.2.11"/>
    </reaction>
</comment>
<proteinExistence type="inferred from homology"/>
<dbReference type="InterPro" id="IPR019797">
    <property type="entry name" value="Glutamate_5-kinase_CS"/>
</dbReference>
<keyword evidence="17" id="KW-0418">Kinase</keyword>
<dbReference type="Pfam" id="PF23598">
    <property type="entry name" value="LRR_14"/>
    <property type="match status" value="1"/>
</dbReference>
<dbReference type="GO" id="GO:0005737">
    <property type="term" value="C:cytoplasm"/>
    <property type="evidence" value="ECO:0007669"/>
    <property type="project" value="InterPro"/>
</dbReference>
<keyword evidence="21" id="KW-0560">Oxidoreductase</keyword>
<comment type="subcellular location">
    <subcellularLocation>
        <location evidence="2">Cell membrane</location>
        <topology evidence="2">Single-pass type I membrane protein</topology>
    </subcellularLocation>
</comment>
<reference evidence="32 33" key="1">
    <citation type="journal article" date="2020" name="Mol. Plant">
        <title>The Chromosome-Based Rubber Tree Genome Provides New Insights into Spurge Genome Evolution and Rubber Biosynthesis.</title>
        <authorList>
            <person name="Liu J."/>
            <person name="Shi C."/>
            <person name="Shi C.C."/>
            <person name="Li W."/>
            <person name="Zhang Q.J."/>
            <person name="Zhang Y."/>
            <person name="Li K."/>
            <person name="Lu H.F."/>
            <person name="Shi C."/>
            <person name="Zhu S.T."/>
            <person name="Xiao Z.Y."/>
            <person name="Nan H."/>
            <person name="Yue Y."/>
            <person name="Zhu X.G."/>
            <person name="Wu Y."/>
            <person name="Hong X.N."/>
            <person name="Fan G.Y."/>
            <person name="Tong Y."/>
            <person name="Zhang D."/>
            <person name="Mao C.L."/>
            <person name="Liu Y.L."/>
            <person name="Hao S.J."/>
            <person name="Liu W.Q."/>
            <person name="Lv M.Q."/>
            <person name="Zhang H.B."/>
            <person name="Liu Y."/>
            <person name="Hu-Tang G.R."/>
            <person name="Wang J.P."/>
            <person name="Wang J.H."/>
            <person name="Sun Y.H."/>
            <person name="Ni S.B."/>
            <person name="Chen W.B."/>
            <person name="Zhang X.C."/>
            <person name="Jiao Y.N."/>
            <person name="Eichler E.E."/>
            <person name="Li G.H."/>
            <person name="Liu X."/>
            <person name="Gao L.Z."/>
        </authorList>
    </citation>
    <scope>NUCLEOTIDE SEQUENCE [LARGE SCALE GENOMIC DNA]</scope>
    <source>
        <strain evidence="33">cv. GT1</strain>
        <tissue evidence="32">Leaf</tissue>
    </source>
</reference>
<evidence type="ECO:0000256" key="1">
    <source>
        <dbReference type="ARBA" id="ARBA00003492"/>
    </source>
</evidence>
<keyword evidence="13 28" id="KW-0812">Transmembrane</keyword>
<dbReference type="InterPro" id="IPR036393">
    <property type="entry name" value="AceGlu_kinase-like_sf"/>
</dbReference>
<evidence type="ECO:0000256" key="14">
    <source>
        <dbReference type="ARBA" id="ARBA00022729"/>
    </source>
</evidence>
<evidence type="ECO:0000256" key="26">
    <source>
        <dbReference type="ARBA" id="ARBA00049024"/>
    </source>
</evidence>
<organism evidence="32 33">
    <name type="scientific">Hevea brasiliensis</name>
    <name type="common">Para rubber tree</name>
    <name type="synonym">Siphonia brasiliensis</name>
    <dbReference type="NCBI Taxonomy" id="3981"/>
    <lineage>
        <taxon>Eukaryota</taxon>
        <taxon>Viridiplantae</taxon>
        <taxon>Streptophyta</taxon>
        <taxon>Embryophyta</taxon>
        <taxon>Tracheophyta</taxon>
        <taxon>Spermatophyta</taxon>
        <taxon>Magnoliopsida</taxon>
        <taxon>eudicotyledons</taxon>
        <taxon>Gunneridae</taxon>
        <taxon>Pentapetalae</taxon>
        <taxon>rosids</taxon>
        <taxon>fabids</taxon>
        <taxon>Malpighiales</taxon>
        <taxon>Euphorbiaceae</taxon>
        <taxon>Crotonoideae</taxon>
        <taxon>Micrandreae</taxon>
        <taxon>Hevea</taxon>
    </lineage>
</organism>
<keyword evidence="16" id="KW-0547">Nucleotide-binding</keyword>
<evidence type="ECO:0000259" key="29">
    <source>
        <dbReference type="Pfam" id="PF00696"/>
    </source>
</evidence>